<proteinExistence type="predicted"/>
<dbReference type="Proteomes" id="UP000775872">
    <property type="component" value="Unassembled WGS sequence"/>
</dbReference>
<dbReference type="EMBL" id="CABFOC020000029">
    <property type="protein sequence ID" value="CAH0047432.1"/>
    <property type="molecule type" value="Genomic_DNA"/>
</dbReference>
<organism evidence="2 3">
    <name type="scientific">Clonostachys solani</name>
    <dbReference type="NCBI Taxonomy" id="160281"/>
    <lineage>
        <taxon>Eukaryota</taxon>
        <taxon>Fungi</taxon>
        <taxon>Dikarya</taxon>
        <taxon>Ascomycota</taxon>
        <taxon>Pezizomycotina</taxon>
        <taxon>Sordariomycetes</taxon>
        <taxon>Hypocreomycetidae</taxon>
        <taxon>Hypocreales</taxon>
        <taxon>Bionectriaceae</taxon>
        <taxon>Clonostachys</taxon>
    </lineage>
</organism>
<name>A0A9N9Z1L3_9HYPO</name>
<evidence type="ECO:0000256" key="1">
    <source>
        <dbReference type="SAM" id="MobiDB-lite"/>
    </source>
</evidence>
<accession>A0A9N9Z1L3</accession>
<sequence>MLSNMAAINPEDPEFPPPAIDPNMFHRLPELRAPDDDWTGMSSSAERKKLQNRLNQRAWRRRKKMERIRDKMQSIQALANEQDVPGASQLTIEGDLGPPLDVLQLFRGYDMFPNTRKKNAAMNLVRRVYEEYTLKLPRPDSLPFLIRLNLLNAMAINARHLGISPAGLCCEEIISPFNLAGPLQPSHALSLANSPAALVPTPTQYRVLHHPWIDLIPFPAFRDNLLEALDAGFMDDDDLCFDLVDMGGVETDIVTRPAMIVWGAAWDPEGWEVNAAFLRKWGFLARGCPELIAATNGWRVKRGEKPFVMKT</sequence>
<gene>
    <name evidence="2" type="ORF">CSOL1703_00017323</name>
</gene>
<evidence type="ECO:0008006" key="4">
    <source>
        <dbReference type="Google" id="ProtNLM"/>
    </source>
</evidence>
<feature type="region of interest" description="Disordered" evidence="1">
    <location>
        <begin position="33"/>
        <end position="57"/>
    </location>
</feature>
<dbReference type="PANTHER" id="PTHR38116:SF1">
    <property type="entry name" value="BZIP DOMAIN-CONTAINING PROTEIN"/>
    <property type="match status" value="1"/>
</dbReference>
<protein>
    <recommendedName>
        <fullName evidence="4">BZIP domain-containing protein</fullName>
    </recommendedName>
</protein>
<dbReference type="PANTHER" id="PTHR38116">
    <property type="entry name" value="CHROMOSOME 7, WHOLE GENOME SHOTGUN SEQUENCE"/>
    <property type="match status" value="1"/>
</dbReference>
<evidence type="ECO:0000313" key="3">
    <source>
        <dbReference type="Proteomes" id="UP000775872"/>
    </source>
</evidence>
<dbReference type="InterPro" id="IPR021833">
    <property type="entry name" value="DUF3425"/>
</dbReference>
<evidence type="ECO:0000313" key="2">
    <source>
        <dbReference type="EMBL" id="CAH0047432.1"/>
    </source>
</evidence>
<reference evidence="2" key="1">
    <citation type="submission" date="2021-10" db="EMBL/GenBank/DDBJ databases">
        <authorList>
            <person name="Piombo E."/>
        </authorList>
    </citation>
    <scope>NUCLEOTIDE SEQUENCE</scope>
</reference>
<comment type="caution">
    <text evidence="2">The sequence shown here is derived from an EMBL/GenBank/DDBJ whole genome shotgun (WGS) entry which is preliminary data.</text>
</comment>
<dbReference type="CDD" id="cd14688">
    <property type="entry name" value="bZIP_YAP"/>
    <property type="match status" value="1"/>
</dbReference>
<dbReference type="OrthoDB" id="2245989at2759"/>
<dbReference type="Pfam" id="PF11905">
    <property type="entry name" value="DUF3425"/>
    <property type="match status" value="1"/>
</dbReference>
<keyword evidence="3" id="KW-1185">Reference proteome</keyword>
<dbReference type="AlphaFoldDB" id="A0A9N9Z1L3"/>